<dbReference type="AlphaFoldDB" id="X1KZU9"/>
<name>X1KZU9_9ZZZZ</name>
<dbReference type="EMBL" id="BARV01002751">
    <property type="protein sequence ID" value="GAH95719.1"/>
    <property type="molecule type" value="Genomic_DNA"/>
</dbReference>
<feature type="non-terminal residue" evidence="1">
    <location>
        <position position="52"/>
    </location>
</feature>
<proteinExistence type="predicted"/>
<protein>
    <submittedName>
        <fullName evidence="1">Uncharacterized protein</fullName>
    </submittedName>
</protein>
<evidence type="ECO:0000313" key="1">
    <source>
        <dbReference type="EMBL" id="GAH95719.1"/>
    </source>
</evidence>
<reference evidence="1" key="1">
    <citation type="journal article" date="2014" name="Front. Microbiol.">
        <title>High frequency of phylogenetically diverse reductive dehalogenase-homologous genes in deep subseafloor sedimentary metagenomes.</title>
        <authorList>
            <person name="Kawai M."/>
            <person name="Futagami T."/>
            <person name="Toyoda A."/>
            <person name="Takaki Y."/>
            <person name="Nishi S."/>
            <person name="Hori S."/>
            <person name="Arai W."/>
            <person name="Tsubouchi T."/>
            <person name="Morono Y."/>
            <person name="Uchiyama I."/>
            <person name="Ito T."/>
            <person name="Fujiyama A."/>
            <person name="Inagaki F."/>
            <person name="Takami H."/>
        </authorList>
    </citation>
    <scope>NUCLEOTIDE SEQUENCE</scope>
    <source>
        <strain evidence="1">Expedition CK06-06</strain>
    </source>
</reference>
<gene>
    <name evidence="1" type="ORF">S06H3_06932</name>
</gene>
<comment type="caution">
    <text evidence="1">The sequence shown here is derived from an EMBL/GenBank/DDBJ whole genome shotgun (WGS) entry which is preliminary data.</text>
</comment>
<sequence>MEIAKGGVRKEVCKQTAKTTANQRGSKPSIGISGAKMGIKIKSIAIQCMKKP</sequence>
<accession>X1KZU9</accession>
<organism evidence="1">
    <name type="scientific">marine sediment metagenome</name>
    <dbReference type="NCBI Taxonomy" id="412755"/>
    <lineage>
        <taxon>unclassified sequences</taxon>
        <taxon>metagenomes</taxon>
        <taxon>ecological metagenomes</taxon>
    </lineage>
</organism>